<feature type="region of interest" description="Disordered" evidence="17">
    <location>
        <begin position="718"/>
        <end position="741"/>
    </location>
</feature>
<dbReference type="GO" id="GO:0003779">
    <property type="term" value="F:actin binding"/>
    <property type="evidence" value="ECO:0007669"/>
    <property type="project" value="InterPro"/>
</dbReference>
<dbReference type="GO" id="GO:0003723">
    <property type="term" value="F:RNA binding"/>
    <property type="evidence" value="ECO:0007669"/>
    <property type="project" value="UniProtKB-KW"/>
</dbReference>
<keyword evidence="13" id="KW-0539">Nucleus</keyword>
<keyword evidence="6" id="KW-0678">Repressor</keyword>
<feature type="region of interest" description="Disordered" evidence="17">
    <location>
        <begin position="905"/>
        <end position="929"/>
    </location>
</feature>
<dbReference type="EC" id="3.1.3.16" evidence="5"/>
<dbReference type="FunFam" id="3.40.50.1000:FF:000098">
    <property type="entry name" value="RNA polymerase II C-terminal domain phosphatase-like 3"/>
    <property type="match status" value="1"/>
</dbReference>
<dbReference type="InterPro" id="IPR023214">
    <property type="entry name" value="HAD_sf"/>
</dbReference>
<dbReference type="InterPro" id="IPR011947">
    <property type="entry name" value="FCP1_euk"/>
</dbReference>
<dbReference type="EMBL" id="VEPZ02000908">
    <property type="protein sequence ID" value="KAE8711800.1"/>
    <property type="molecule type" value="Genomic_DNA"/>
</dbReference>
<evidence type="ECO:0000256" key="5">
    <source>
        <dbReference type="ARBA" id="ARBA00013081"/>
    </source>
</evidence>
<feature type="region of interest" description="Disordered" evidence="17">
    <location>
        <begin position="97"/>
        <end position="188"/>
    </location>
</feature>
<dbReference type="Pfam" id="PF25505">
    <property type="entry name" value="ARM_CPL3"/>
    <property type="match status" value="1"/>
</dbReference>
<evidence type="ECO:0000256" key="2">
    <source>
        <dbReference type="ARBA" id="ARBA00001941"/>
    </source>
</evidence>
<dbReference type="PANTHER" id="PTHR23081:SF2">
    <property type="entry name" value="RNA POLYMERASE II C-TERMINAL DOMAIN PHOSPHATASE-LIKE 3"/>
    <property type="match status" value="1"/>
</dbReference>
<feature type="region of interest" description="Disordered" evidence="17">
    <location>
        <begin position="379"/>
        <end position="400"/>
    </location>
</feature>
<dbReference type="InterPro" id="IPR036412">
    <property type="entry name" value="HAD-like_sf"/>
</dbReference>
<dbReference type="Gene3D" id="3.40.50.1000">
    <property type="entry name" value="HAD superfamily/HAD-like"/>
    <property type="match status" value="1"/>
</dbReference>
<dbReference type="Pfam" id="PF00533">
    <property type="entry name" value="BRCT"/>
    <property type="match status" value="1"/>
</dbReference>
<feature type="compositionally biased region" description="Low complexity" evidence="17">
    <location>
        <begin position="105"/>
        <end position="122"/>
    </location>
</feature>
<dbReference type="InterPro" id="IPR011684">
    <property type="entry name" value="NAB"/>
</dbReference>
<evidence type="ECO:0000259" key="18">
    <source>
        <dbReference type="PROSITE" id="PS50969"/>
    </source>
</evidence>
<feature type="region of interest" description="Disordered" evidence="17">
    <location>
        <begin position="452"/>
        <end position="525"/>
    </location>
</feature>
<keyword evidence="9" id="KW-0694">RNA-binding</keyword>
<accession>A0A6A3B490</accession>
<evidence type="ECO:0000256" key="13">
    <source>
        <dbReference type="ARBA" id="ARBA00023242"/>
    </source>
</evidence>
<comment type="catalytic activity">
    <reaction evidence="15">
        <text>O-phospho-L-threonyl-[protein] + H2O = L-threonyl-[protein] + phosphate</text>
        <dbReference type="Rhea" id="RHEA:47004"/>
        <dbReference type="Rhea" id="RHEA-COMP:11060"/>
        <dbReference type="Rhea" id="RHEA-COMP:11605"/>
        <dbReference type="ChEBI" id="CHEBI:15377"/>
        <dbReference type="ChEBI" id="CHEBI:30013"/>
        <dbReference type="ChEBI" id="CHEBI:43474"/>
        <dbReference type="ChEBI" id="CHEBI:61977"/>
        <dbReference type="EC" id="3.1.3.16"/>
    </reaction>
</comment>
<evidence type="ECO:0000256" key="9">
    <source>
        <dbReference type="ARBA" id="ARBA00022884"/>
    </source>
</evidence>
<dbReference type="InterPro" id="IPR057473">
    <property type="entry name" value="ARM_CPL3"/>
</dbReference>
<protein>
    <recommendedName>
        <fullName evidence="5">protein-serine/threonine phosphatase</fullName>
        <ecNumber evidence="5">3.1.3.16</ecNumber>
    </recommendedName>
</protein>
<dbReference type="InterPro" id="IPR039189">
    <property type="entry name" value="Fcp1"/>
</dbReference>
<keyword evidence="12" id="KW-0804">Transcription</keyword>
<dbReference type="PROSITE" id="PS50969">
    <property type="entry name" value="FCP1"/>
    <property type="match status" value="1"/>
</dbReference>
<gene>
    <name evidence="20" type="ORF">F3Y22_tig00110279pilonHSYRG00199</name>
</gene>
<keyword evidence="11" id="KW-0175">Coiled coil</keyword>
<evidence type="ECO:0000259" key="19">
    <source>
        <dbReference type="PROSITE" id="PS51774"/>
    </source>
</evidence>
<feature type="region of interest" description="Disordered" evidence="17">
    <location>
        <begin position="577"/>
        <end position="600"/>
    </location>
</feature>
<organism evidence="20 21">
    <name type="scientific">Hibiscus syriacus</name>
    <name type="common">Rose of Sharon</name>
    <dbReference type="NCBI Taxonomy" id="106335"/>
    <lineage>
        <taxon>Eukaryota</taxon>
        <taxon>Viridiplantae</taxon>
        <taxon>Streptophyta</taxon>
        <taxon>Embryophyta</taxon>
        <taxon>Tracheophyta</taxon>
        <taxon>Spermatophyta</taxon>
        <taxon>Magnoliopsida</taxon>
        <taxon>eudicotyledons</taxon>
        <taxon>Gunneridae</taxon>
        <taxon>Pentapetalae</taxon>
        <taxon>rosids</taxon>
        <taxon>malvids</taxon>
        <taxon>Malvales</taxon>
        <taxon>Malvaceae</taxon>
        <taxon>Malvoideae</taxon>
        <taxon>Hibiscus</taxon>
    </lineage>
</organism>
<evidence type="ECO:0000256" key="4">
    <source>
        <dbReference type="ARBA" id="ARBA00004123"/>
    </source>
</evidence>
<evidence type="ECO:0000256" key="3">
    <source>
        <dbReference type="ARBA" id="ARBA00001946"/>
    </source>
</evidence>
<dbReference type="FunFam" id="3.40.50.10190:FF:000014">
    <property type="entry name" value="RNA polymerase II C-terminal domain phosphatase-like 3"/>
    <property type="match status" value="1"/>
</dbReference>
<dbReference type="GO" id="GO:0008420">
    <property type="term" value="F:RNA polymerase II CTD heptapeptide repeat phosphatase activity"/>
    <property type="evidence" value="ECO:0007669"/>
    <property type="project" value="InterPro"/>
</dbReference>
<evidence type="ECO:0000313" key="20">
    <source>
        <dbReference type="EMBL" id="KAE8711800.1"/>
    </source>
</evidence>
<dbReference type="CDD" id="cd17729">
    <property type="entry name" value="BRCT_CTDP1"/>
    <property type="match status" value="1"/>
</dbReference>
<dbReference type="GO" id="GO:0046872">
    <property type="term" value="F:metal ion binding"/>
    <property type="evidence" value="ECO:0007669"/>
    <property type="project" value="UniProtKB-KW"/>
</dbReference>
<feature type="region of interest" description="Disordered" evidence="17">
    <location>
        <begin position="761"/>
        <end position="788"/>
    </location>
</feature>
<keyword evidence="10" id="KW-0805">Transcription regulation</keyword>
<comment type="cofactor">
    <cofactor evidence="1">
        <name>Mn(2+)</name>
        <dbReference type="ChEBI" id="CHEBI:29035"/>
    </cofactor>
</comment>
<dbReference type="Gene3D" id="3.40.50.10190">
    <property type="entry name" value="BRCT domain"/>
    <property type="match status" value="1"/>
</dbReference>
<comment type="cofactor">
    <cofactor evidence="3">
        <name>Mg(2+)</name>
        <dbReference type="ChEBI" id="CHEBI:18420"/>
    </cofactor>
</comment>
<dbReference type="InterPro" id="IPR004274">
    <property type="entry name" value="FCP1_dom"/>
</dbReference>
<evidence type="ECO:0000256" key="12">
    <source>
        <dbReference type="ARBA" id="ARBA00023163"/>
    </source>
</evidence>
<keyword evidence="21" id="KW-1185">Reference proteome</keyword>
<reference evidence="20" key="1">
    <citation type="submission" date="2019-09" db="EMBL/GenBank/DDBJ databases">
        <title>Draft genome information of white flower Hibiscus syriacus.</title>
        <authorList>
            <person name="Kim Y.-M."/>
        </authorList>
    </citation>
    <scope>NUCLEOTIDE SEQUENCE [LARGE SCALE GENOMIC DNA]</scope>
    <source>
        <strain evidence="20">YM2019G1</strain>
    </source>
</reference>
<evidence type="ECO:0000256" key="8">
    <source>
        <dbReference type="ARBA" id="ARBA00022801"/>
    </source>
</evidence>
<dbReference type="CDD" id="cd07521">
    <property type="entry name" value="HAD_FCP1-like"/>
    <property type="match status" value="1"/>
</dbReference>
<dbReference type="PANTHER" id="PTHR23081">
    <property type="entry name" value="RNA POLYMERASE II CTD PHOSPHATASE"/>
    <property type="match status" value="1"/>
</dbReference>
<dbReference type="PROSITE" id="PS51774">
    <property type="entry name" value="NAB"/>
    <property type="match status" value="1"/>
</dbReference>
<evidence type="ECO:0000256" key="10">
    <source>
        <dbReference type="ARBA" id="ARBA00023015"/>
    </source>
</evidence>
<evidence type="ECO:0000256" key="7">
    <source>
        <dbReference type="ARBA" id="ARBA00022723"/>
    </source>
</evidence>
<evidence type="ECO:0000256" key="15">
    <source>
        <dbReference type="ARBA" id="ARBA00048336"/>
    </source>
</evidence>
<sequence>MANDEIKMEDVEEGEISDSASIEEISEEDFNKQEVTILKESKSSKGVGDANSNTRVWTMQDLYKYPSVLRGYSSGLYNLAWAQAVQKKPFNEIFGKEGEQPQQDENNNSKRSSPSSSVASVNSKEEKGSSGNSTDRVVIDDSGDEMDEDKVVTLDKEEGELEEGEIDLDSEPLKERGLSSEDGNAGNSDELKKRANLIRGVLEGITVIEAKKSFGGVCSILQNALESLPGLVFESSLPSKDTLIELAFGAVNSAFVALNVNVNEQNVSIISRLLSVVKGFDPPLFPPDKMKEIEVMLLSLHSPARVIDTEKEIKIVNNKDADALAENVGHDLTITNKLPLSVDSESYNRPNMSMETLKPGVPNFRNKGLSLPLLDLHKDHDADSLPSPTRETTPYLPSLPIPRPLTIGDSIVKSGLLMTKGSHDAVANKLHPYETDALKAFSSYQQKFGRGSFFSSDRLPSPTPSEDSGDEGGDNGAEVSSSSSIGNFKPSMPVQGHPIVSSPPFLDTASSTSSMQGQLTSSMQGPISTQNATLVTVSSASNIGLKASAKSRDPRLRFANSNASALDLNQRPLHNASKALPVDGITDSRKKKSVEEPVLDGPALKRQKNELVNFGVVRDHVQAISGNCGWLGDTDNNGSQMTNRNQNVERLDSNSRKMEYGVSCSSTLSGKTNMTVNKIEQVPLPGMSTPSLPALLKDIAVNPTMLINILKMGQQQRLASETQQKSPDPVKSTLYQPSSNPVLGVVPPGNVIPSPSVNIVPSSSSATLSKPAGNLQVPPPEESGKIRMKPRDPRRVLHGNVLQKSGSVGSDQIKTNGISATSSAQGTKDNMNTQKQLENQTEAKAMHSQLVPPPDITQQFTQSLKNIAGMMSASQPFTSLPVASQNIVSQPIQVKSDSTDMISTVSNSEDRQTRTGAASDGVANPPPQNKWGDVEHLFERYDDRQKAAIQRERVRRLEEQKKMFAARKLCLVLDLDHTLLNSAKFIEVDPVHEEILRKKEEQDREKLQRHLFRFNHMGMWTKLRPGVWNFLEKASKLYELHLYTMGNKLYATEMAKVLDPKGVLFAGRVISRGDDGDPFDGDERVPRSKDLEGVLGMESSVVIIDDSVRVWPHNKLNLIVVERYTYFPCSRRQFGLLGPSLLEIDHDERPEDGTLASSLAVIERIHQNFFSHENLDDVDVRNILATEQRKILSGCRIVFSRVFPVGEANPHLHPLWQTAEQFGAVCTNQIDEHVTHVVANSLGTDKVNWALSTGKFVVHPGCSRWRPVIDIDSMEDSNVTACNDLDTKVNTILGIIVQDDRDTFAKRAKMYYQKRPELVEMVEELRRSYRSLAEKSDQLRSQGLQNYFQGHEELNGVRCSSLHPKFSAEDPDQEIEFDQDASNSIKTRPADEQKNIKFQRNISDCSLLMENEKLWNELRFKVSELVDDNVSQQTELIKRNENGRTSELSDEVGKKTRSRLSWLKRLFCARSMESHGS</sequence>
<evidence type="ECO:0000256" key="14">
    <source>
        <dbReference type="ARBA" id="ARBA00047761"/>
    </source>
</evidence>
<feature type="region of interest" description="Disordered" evidence="17">
    <location>
        <begin position="1"/>
        <end position="28"/>
    </location>
</feature>
<evidence type="ECO:0000313" key="21">
    <source>
        <dbReference type="Proteomes" id="UP000436088"/>
    </source>
</evidence>
<dbReference type="SMART" id="SM00577">
    <property type="entry name" value="CPDc"/>
    <property type="match status" value="1"/>
</dbReference>
<comment type="cofactor">
    <cofactor evidence="2">
        <name>Co(2+)</name>
        <dbReference type="ChEBI" id="CHEBI:48828"/>
    </cofactor>
</comment>
<evidence type="ECO:0000256" key="1">
    <source>
        <dbReference type="ARBA" id="ARBA00001936"/>
    </source>
</evidence>
<feature type="compositionally biased region" description="Acidic residues" evidence="17">
    <location>
        <begin position="157"/>
        <end position="170"/>
    </location>
</feature>
<comment type="subcellular location">
    <subcellularLocation>
        <location evidence="4">Nucleus</location>
    </subcellularLocation>
</comment>
<dbReference type="Proteomes" id="UP000436088">
    <property type="component" value="Unassembled WGS sequence"/>
</dbReference>
<name>A0A6A3B490_HIBSY</name>
<keyword evidence="7" id="KW-0479">Metal-binding</keyword>
<evidence type="ECO:0000256" key="11">
    <source>
        <dbReference type="ARBA" id="ARBA00023054"/>
    </source>
</evidence>
<dbReference type="Pfam" id="PF03031">
    <property type="entry name" value="NIF"/>
    <property type="match status" value="1"/>
</dbReference>
<evidence type="ECO:0000256" key="17">
    <source>
        <dbReference type="SAM" id="MobiDB-lite"/>
    </source>
</evidence>
<dbReference type="Pfam" id="PF07765">
    <property type="entry name" value="KIP1"/>
    <property type="match status" value="1"/>
</dbReference>
<dbReference type="GO" id="GO:0005634">
    <property type="term" value="C:nucleus"/>
    <property type="evidence" value="ECO:0007669"/>
    <property type="project" value="UniProtKB-SubCell"/>
</dbReference>
<feature type="domain" description="FCP1 homology" evidence="18">
    <location>
        <begin position="964"/>
        <end position="1144"/>
    </location>
</feature>
<comment type="caution">
    <text evidence="20">The sequence shown here is derived from an EMBL/GenBank/DDBJ whole genome shotgun (WGS) entry which is preliminary data.</text>
</comment>
<feature type="domain" description="NAB" evidence="19">
    <location>
        <begin position="1262"/>
        <end position="1343"/>
    </location>
</feature>
<feature type="compositionally biased region" description="Polar residues" evidence="17">
    <location>
        <begin position="508"/>
        <end position="525"/>
    </location>
</feature>
<evidence type="ECO:0000256" key="16">
    <source>
        <dbReference type="ARBA" id="ARBA00063107"/>
    </source>
</evidence>
<comment type="catalytic activity">
    <reaction evidence="14">
        <text>O-phospho-L-seryl-[protein] + H2O = L-seryl-[protein] + phosphate</text>
        <dbReference type="Rhea" id="RHEA:20629"/>
        <dbReference type="Rhea" id="RHEA-COMP:9863"/>
        <dbReference type="Rhea" id="RHEA-COMP:11604"/>
        <dbReference type="ChEBI" id="CHEBI:15377"/>
        <dbReference type="ChEBI" id="CHEBI:29999"/>
        <dbReference type="ChEBI" id="CHEBI:43474"/>
        <dbReference type="ChEBI" id="CHEBI:83421"/>
        <dbReference type="EC" id="3.1.3.16"/>
    </reaction>
</comment>
<keyword evidence="8" id="KW-0378">Hydrolase</keyword>
<dbReference type="InterPro" id="IPR001357">
    <property type="entry name" value="BRCT_dom"/>
</dbReference>
<dbReference type="InterPro" id="IPR036420">
    <property type="entry name" value="BRCT_dom_sf"/>
</dbReference>
<dbReference type="SUPFAM" id="SSF52113">
    <property type="entry name" value="BRCT domain"/>
    <property type="match status" value="1"/>
</dbReference>
<comment type="subunit">
    <text evidence="16">Interacts with RAP74.</text>
</comment>
<dbReference type="GO" id="GO:0009651">
    <property type="term" value="P:response to salt stress"/>
    <property type="evidence" value="ECO:0007669"/>
    <property type="project" value="UniProtKB-ARBA"/>
</dbReference>
<proteinExistence type="predicted"/>
<dbReference type="SUPFAM" id="SSF56784">
    <property type="entry name" value="HAD-like"/>
    <property type="match status" value="1"/>
</dbReference>
<evidence type="ECO:0000256" key="6">
    <source>
        <dbReference type="ARBA" id="ARBA00022491"/>
    </source>
</evidence>
<dbReference type="NCBIfam" id="TIGR02250">
    <property type="entry name" value="FCP1_euk"/>
    <property type="match status" value="1"/>
</dbReference>